<evidence type="ECO:0000313" key="2">
    <source>
        <dbReference type="Proteomes" id="UP000765509"/>
    </source>
</evidence>
<accession>A0A9Q3BCB2</accession>
<proteinExistence type="predicted"/>
<keyword evidence="2" id="KW-1185">Reference proteome</keyword>
<dbReference type="Proteomes" id="UP000765509">
    <property type="component" value="Unassembled WGS sequence"/>
</dbReference>
<gene>
    <name evidence="1" type="ORF">O181_002464</name>
</gene>
<reference evidence="1" key="1">
    <citation type="submission" date="2021-03" db="EMBL/GenBank/DDBJ databases">
        <title>Draft genome sequence of rust myrtle Austropuccinia psidii MF-1, a brazilian biotype.</title>
        <authorList>
            <person name="Quecine M.C."/>
            <person name="Pachon D.M.R."/>
            <person name="Bonatelli M.L."/>
            <person name="Correr F.H."/>
            <person name="Franceschini L.M."/>
            <person name="Leite T.F."/>
            <person name="Margarido G.R.A."/>
            <person name="Almeida C.A."/>
            <person name="Ferrarezi J.A."/>
            <person name="Labate C.A."/>
        </authorList>
    </citation>
    <scope>NUCLEOTIDE SEQUENCE</scope>
    <source>
        <strain evidence="1">MF-1</strain>
    </source>
</reference>
<evidence type="ECO:0000313" key="1">
    <source>
        <dbReference type="EMBL" id="MBW0462749.1"/>
    </source>
</evidence>
<protein>
    <submittedName>
        <fullName evidence="1">Uncharacterized protein</fullName>
    </submittedName>
</protein>
<sequence length="178" mass="19555">MAKSRPAKSKWFLRNRQYSNSPPSNTNPNILRNPVTVHVSVTLPGLLYAFVRLPDAGDNPEVRAHQDGSAEALAIGSKSAHLTCWSLLTDCPDRKDGLSLNHELSQRRDCRSQLSCHKPVMTTAVTSSIQTKTPGGQATCPAEKRVESQAKIHNNGTSHISTMQQLPCHPFSKKNFSN</sequence>
<dbReference type="EMBL" id="AVOT02000409">
    <property type="protein sequence ID" value="MBW0462749.1"/>
    <property type="molecule type" value="Genomic_DNA"/>
</dbReference>
<organism evidence="1 2">
    <name type="scientific">Austropuccinia psidii MF-1</name>
    <dbReference type="NCBI Taxonomy" id="1389203"/>
    <lineage>
        <taxon>Eukaryota</taxon>
        <taxon>Fungi</taxon>
        <taxon>Dikarya</taxon>
        <taxon>Basidiomycota</taxon>
        <taxon>Pucciniomycotina</taxon>
        <taxon>Pucciniomycetes</taxon>
        <taxon>Pucciniales</taxon>
        <taxon>Sphaerophragmiaceae</taxon>
        <taxon>Austropuccinia</taxon>
    </lineage>
</organism>
<dbReference type="AlphaFoldDB" id="A0A9Q3BCB2"/>
<name>A0A9Q3BCB2_9BASI</name>
<comment type="caution">
    <text evidence="1">The sequence shown here is derived from an EMBL/GenBank/DDBJ whole genome shotgun (WGS) entry which is preliminary data.</text>
</comment>